<dbReference type="SMART" id="SM00015">
    <property type="entry name" value="IQ"/>
    <property type="match status" value="2"/>
</dbReference>
<dbReference type="GO" id="GO:0005516">
    <property type="term" value="F:calmodulin binding"/>
    <property type="evidence" value="ECO:0007669"/>
    <property type="project" value="UniProtKB-KW"/>
</dbReference>
<keyword evidence="5" id="KW-1185">Reference proteome</keyword>
<protein>
    <submittedName>
        <fullName evidence="4">Uncharacterized protein</fullName>
    </submittedName>
</protein>
<reference evidence="4 5" key="1">
    <citation type="submission" date="2020-08" db="EMBL/GenBank/DDBJ databases">
        <title>Plant Genome Project.</title>
        <authorList>
            <person name="Zhang R.-G."/>
        </authorList>
    </citation>
    <scope>NUCLEOTIDE SEQUENCE [LARGE SCALE GENOMIC DNA]</scope>
    <source>
        <tissue evidence="4">Rhizome</tissue>
    </source>
</reference>
<evidence type="ECO:0000313" key="5">
    <source>
        <dbReference type="Proteomes" id="UP000734854"/>
    </source>
</evidence>
<accession>A0A8J5LMY3</accession>
<dbReference type="PANTHER" id="PTHR32295:SF154">
    <property type="entry name" value="PROTEIN IQ-DOMAIN 32"/>
    <property type="match status" value="1"/>
</dbReference>
<dbReference type="AlphaFoldDB" id="A0A8J5LMY3"/>
<dbReference type="Gene3D" id="1.20.5.190">
    <property type="match status" value="1"/>
</dbReference>
<proteinExistence type="inferred from homology"/>
<dbReference type="EMBL" id="JACMSC010000002">
    <property type="protein sequence ID" value="KAG6532090.1"/>
    <property type="molecule type" value="Genomic_DNA"/>
</dbReference>
<evidence type="ECO:0000256" key="1">
    <source>
        <dbReference type="ARBA" id="ARBA00022860"/>
    </source>
</evidence>
<keyword evidence="1" id="KW-0112">Calmodulin-binding</keyword>
<evidence type="ECO:0000256" key="3">
    <source>
        <dbReference type="ARBA" id="ARBA00045534"/>
    </source>
</evidence>
<dbReference type="InterPro" id="IPR027417">
    <property type="entry name" value="P-loop_NTPase"/>
</dbReference>
<comment type="similarity">
    <text evidence="2">Belongs to the IQD family.</text>
</comment>
<dbReference type="PANTHER" id="PTHR32295">
    <property type="entry name" value="IQ-DOMAIN 5-RELATED"/>
    <property type="match status" value="1"/>
</dbReference>
<name>A0A8J5LMY3_ZINOF</name>
<evidence type="ECO:0000313" key="4">
    <source>
        <dbReference type="EMBL" id="KAG6532090.1"/>
    </source>
</evidence>
<comment type="function">
    <text evidence="3">May be involved in cooperative interactions with calmodulins or calmodulin-like proteins. Recruits calmodulin proteins to microtubules, thus being a potential scaffold in cellular signaling and trafficking. May associate with nucleic acids and regulate gene expression at the transcriptional or post-transcriptional level.</text>
</comment>
<sequence>MGRSSTSCFKIIGCGAGDAIDDDELVVDETKALADKRRWSFRKRSSKHQVLNDSVISEPISVCSSKQSQEALTTNLHSSKYNLLENLPVQEKPVKMCPIPSDGVNSEAPSSLSNRILTPAISALNEPDLITLQAAIRGYLARKLLHKFKSVVKLQAVVRGHLVRRQAIGTLRCIIAIIRMQAFVKARHSRQLIGNIPTSRDAKFEPQVSAASLLWIMASSSPARVETVALTNNPSERHPWIAIVGVRTLNHNFLAYACLENSTKYTDLLTWLLQAALSSFEKLMNSKQSL</sequence>
<dbReference type="SUPFAM" id="SSF52540">
    <property type="entry name" value="P-loop containing nucleoside triphosphate hydrolases"/>
    <property type="match status" value="1"/>
</dbReference>
<organism evidence="4 5">
    <name type="scientific">Zingiber officinale</name>
    <name type="common">Ginger</name>
    <name type="synonym">Amomum zingiber</name>
    <dbReference type="NCBI Taxonomy" id="94328"/>
    <lineage>
        <taxon>Eukaryota</taxon>
        <taxon>Viridiplantae</taxon>
        <taxon>Streptophyta</taxon>
        <taxon>Embryophyta</taxon>
        <taxon>Tracheophyta</taxon>
        <taxon>Spermatophyta</taxon>
        <taxon>Magnoliopsida</taxon>
        <taxon>Liliopsida</taxon>
        <taxon>Zingiberales</taxon>
        <taxon>Zingiberaceae</taxon>
        <taxon>Zingiber</taxon>
    </lineage>
</organism>
<evidence type="ECO:0000256" key="2">
    <source>
        <dbReference type="ARBA" id="ARBA00024341"/>
    </source>
</evidence>
<dbReference type="Proteomes" id="UP000734854">
    <property type="component" value="Unassembled WGS sequence"/>
</dbReference>
<gene>
    <name evidence="4" type="ORF">ZIOFF_005928</name>
</gene>
<dbReference type="InterPro" id="IPR000048">
    <property type="entry name" value="IQ_motif_EF-hand-BS"/>
</dbReference>
<dbReference type="PROSITE" id="PS50096">
    <property type="entry name" value="IQ"/>
    <property type="match status" value="2"/>
</dbReference>
<dbReference type="Pfam" id="PF00612">
    <property type="entry name" value="IQ"/>
    <property type="match status" value="2"/>
</dbReference>
<comment type="caution">
    <text evidence="4">The sequence shown here is derived from an EMBL/GenBank/DDBJ whole genome shotgun (WGS) entry which is preliminary data.</text>
</comment>